<accession>A0AAN7M0H5</accession>
<organism evidence="2 3">
    <name type="scientific">Trapa natans</name>
    <name type="common">Water chestnut</name>
    <dbReference type="NCBI Taxonomy" id="22666"/>
    <lineage>
        <taxon>Eukaryota</taxon>
        <taxon>Viridiplantae</taxon>
        <taxon>Streptophyta</taxon>
        <taxon>Embryophyta</taxon>
        <taxon>Tracheophyta</taxon>
        <taxon>Spermatophyta</taxon>
        <taxon>Magnoliopsida</taxon>
        <taxon>eudicotyledons</taxon>
        <taxon>Gunneridae</taxon>
        <taxon>Pentapetalae</taxon>
        <taxon>rosids</taxon>
        <taxon>malvids</taxon>
        <taxon>Myrtales</taxon>
        <taxon>Lythraceae</taxon>
        <taxon>Trapa</taxon>
    </lineage>
</organism>
<name>A0AAN7M0H5_TRANT</name>
<comment type="caution">
    <text evidence="2">The sequence shown here is derived from an EMBL/GenBank/DDBJ whole genome shotgun (WGS) entry which is preliminary data.</text>
</comment>
<dbReference type="AlphaFoldDB" id="A0AAN7M0H5"/>
<gene>
    <name evidence="2" type="ORF">SAY86_025298</name>
</gene>
<keyword evidence="3" id="KW-1185">Reference proteome</keyword>
<evidence type="ECO:0000313" key="2">
    <source>
        <dbReference type="EMBL" id="KAK4799933.1"/>
    </source>
</evidence>
<reference evidence="2 3" key="1">
    <citation type="journal article" date="2023" name="Hortic Res">
        <title>Pangenome of water caltrop reveals structural variations and asymmetric subgenome divergence after allopolyploidization.</title>
        <authorList>
            <person name="Zhang X."/>
            <person name="Chen Y."/>
            <person name="Wang L."/>
            <person name="Yuan Y."/>
            <person name="Fang M."/>
            <person name="Shi L."/>
            <person name="Lu R."/>
            <person name="Comes H.P."/>
            <person name="Ma Y."/>
            <person name="Chen Y."/>
            <person name="Huang G."/>
            <person name="Zhou Y."/>
            <person name="Zheng Z."/>
            <person name="Qiu Y."/>
        </authorList>
    </citation>
    <scope>NUCLEOTIDE SEQUENCE [LARGE SCALE GENOMIC DNA]</scope>
    <source>
        <strain evidence="2">F231</strain>
    </source>
</reference>
<dbReference type="EMBL" id="JAXQNO010000004">
    <property type="protein sequence ID" value="KAK4799933.1"/>
    <property type="molecule type" value="Genomic_DNA"/>
</dbReference>
<proteinExistence type="predicted"/>
<evidence type="ECO:0000313" key="3">
    <source>
        <dbReference type="Proteomes" id="UP001346149"/>
    </source>
</evidence>
<dbReference type="Proteomes" id="UP001346149">
    <property type="component" value="Unassembled WGS sequence"/>
</dbReference>
<feature type="region of interest" description="Disordered" evidence="1">
    <location>
        <begin position="57"/>
        <end position="77"/>
    </location>
</feature>
<feature type="compositionally biased region" description="Polar residues" evidence="1">
    <location>
        <begin position="103"/>
        <end position="120"/>
    </location>
</feature>
<evidence type="ECO:0000256" key="1">
    <source>
        <dbReference type="SAM" id="MobiDB-lite"/>
    </source>
</evidence>
<sequence length="120" mass="14049">MLCRHETPTHQNGPFTVVELHELLSFLNSVDACPNSSRRTRTVELVVDERKRKRMFSCRKSKLQSENSNRSIGSVDESKRKRMISCRDYAGWHKKRHLEELTEQMNRTDSLQRTGSSRIS</sequence>
<feature type="region of interest" description="Disordered" evidence="1">
    <location>
        <begin position="101"/>
        <end position="120"/>
    </location>
</feature>
<protein>
    <submittedName>
        <fullName evidence="2">Uncharacterized protein</fullName>
    </submittedName>
</protein>